<keyword evidence="3" id="KW-1185">Reference proteome</keyword>
<dbReference type="AlphaFoldDB" id="A0AAV8XKX9"/>
<gene>
    <name evidence="2" type="ORF">NQ318_002150</name>
</gene>
<reference evidence="2" key="1">
    <citation type="journal article" date="2023" name="Insect Mol. Biol.">
        <title>Genome sequencing provides insights into the evolution of gene families encoding plant cell wall-degrading enzymes in longhorned beetles.</title>
        <authorList>
            <person name="Shin N.R."/>
            <person name="Okamura Y."/>
            <person name="Kirsch R."/>
            <person name="Pauchet Y."/>
        </authorList>
    </citation>
    <scope>NUCLEOTIDE SEQUENCE</scope>
    <source>
        <strain evidence="2">AMC_N1</strain>
    </source>
</reference>
<feature type="region of interest" description="Disordered" evidence="1">
    <location>
        <begin position="90"/>
        <end position="137"/>
    </location>
</feature>
<dbReference type="EMBL" id="JAPWTK010000476">
    <property type="protein sequence ID" value="KAJ8939660.1"/>
    <property type="molecule type" value="Genomic_DNA"/>
</dbReference>
<proteinExistence type="predicted"/>
<evidence type="ECO:0000313" key="2">
    <source>
        <dbReference type="EMBL" id="KAJ8939660.1"/>
    </source>
</evidence>
<dbReference type="Proteomes" id="UP001162162">
    <property type="component" value="Unassembled WGS sequence"/>
</dbReference>
<feature type="compositionally biased region" description="Low complexity" evidence="1">
    <location>
        <begin position="119"/>
        <end position="137"/>
    </location>
</feature>
<feature type="compositionally biased region" description="Low complexity" evidence="1">
    <location>
        <begin position="94"/>
        <end position="104"/>
    </location>
</feature>
<name>A0AAV8XKX9_9CUCU</name>
<organism evidence="2 3">
    <name type="scientific">Aromia moschata</name>
    <dbReference type="NCBI Taxonomy" id="1265417"/>
    <lineage>
        <taxon>Eukaryota</taxon>
        <taxon>Metazoa</taxon>
        <taxon>Ecdysozoa</taxon>
        <taxon>Arthropoda</taxon>
        <taxon>Hexapoda</taxon>
        <taxon>Insecta</taxon>
        <taxon>Pterygota</taxon>
        <taxon>Neoptera</taxon>
        <taxon>Endopterygota</taxon>
        <taxon>Coleoptera</taxon>
        <taxon>Polyphaga</taxon>
        <taxon>Cucujiformia</taxon>
        <taxon>Chrysomeloidea</taxon>
        <taxon>Cerambycidae</taxon>
        <taxon>Cerambycinae</taxon>
        <taxon>Callichromatini</taxon>
        <taxon>Aromia</taxon>
    </lineage>
</organism>
<evidence type="ECO:0000256" key="1">
    <source>
        <dbReference type="SAM" id="MobiDB-lite"/>
    </source>
</evidence>
<comment type="caution">
    <text evidence="2">The sequence shown here is derived from an EMBL/GenBank/DDBJ whole genome shotgun (WGS) entry which is preliminary data.</text>
</comment>
<evidence type="ECO:0008006" key="4">
    <source>
        <dbReference type="Google" id="ProtNLM"/>
    </source>
</evidence>
<protein>
    <recommendedName>
        <fullName evidence="4">CCHC-type domain-containing protein</fullName>
    </recommendedName>
</protein>
<sequence>MRLRIHAALPSNGLVSEIFSVGSADTTDIHIHKFNTNRSTRAAEEKDTINRIQKLKLCTNCFRSNHTKQDCLSSGCKKCNQKHNTMLHFDKNNSNDSNINANNSEGTSRTSNVKESKPNTNTQTNNENSTVTMCSAN</sequence>
<evidence type="ECO:0000313" key="3">
    <source>
        <dbReference type="Proteomes" id="UP001162162"/>
    </source>
</evidence>
<accession>A0AAV8XKX9</accession>